<feature type="region of interest" description="Disordered" evidence="1">
    <location>
        <begin position="79"/>
        <end position="104"/>
    </location>
</feature>
<reference evidence="2" key="1">
    <citation type="submission" date="2023-03" db="UniProtKB">
        <authorList>
            <consortium name="EnsemblPlants"/>
        </authorList>
    </citation>
    <scope>IDENTIFICATION</scope>
</reference>
<protein>
    <submittedName>
        <fullName evidence="2">Uncharacterized protein</fullName>
    </submittedName>
</protein>
<organism evidence="2">
    <name type="scientific">Cucumis melo</name>
    <name type="common">Muskmelon</name>
    <dbReference type="NCBI Taxonomy" id="3656"/>
    <lineage>
        <taxon>Eukaryota</taxon>
        <taxon>Viridiplantae</taxon>
        <taxon>Streptophyta</taxon>
        <taxon>Embryophyta</taxon>
        <taxon>Tracheophyta</taxon>
        <taxon>Spermatophyta</taxon>
        <taxon>Magnoliopsida</taxon>
        <taxon>eudicotyledons</taxon>
        <taxon>Gunneridae</taxon>
        <taxon>Pentapetalae</taxon>
        <taxon>rosids</taxon>
        <taxon>fabids</taxon>
        <taxon>Cucurbitales</taxon>
        <taxon>Cucurbitaceae</taxon>
        <taxon>Benincaseae</taxon>
        <taxon>Cucumis</taxon>
    </lineage>
</organism>
<dbReference type="EnsemblPlants" id="MELO3C035581.2.1">
    <property type="protein sequence ID" value="MELO3C035581.2.1"/>
    <property type="gene ID" value="MELO3C035581.2"/>
</dbReference>
<proteinExistence type="predicted"/>
<dbReference type="AlphaFoldDB" id="A0A9I9EM06"/>
<evidence type="ECO:0000313" key="2">
    <source>
        <dbReference type="EnsemblPlants" id="MELO3C035581.2.1"/>
    </source>
</evidence>
<dbReference type="PANTHER" id="PTHR46136">
    <property type="entry name" value="TRANSCRIPTION FACTOR GTE8"/>
    <property type="match status" value="1"/>
</dbReference>
<dbReference type="InterPro" id="IPR052442">
    <property type="entry name" value="Env_Response_Regulator"/>
</dbReference>
<dbReference type="PANTHER" id="PTHR46136:SF33">
    <property type="entry name" value="TRANSCRIPTION FACTOR GTE10"/>
    <property type="match status" value="1"/>
</dbReference>
<evidence type="ECO:0000256" key="1">
    <source>
        <dbReference type="SAM" id="MobiDB-lite"/>
    </source>
</evidence>
<name>A0A9I9EM06_CUCME</name>
<dbReference type="Gramene" id="MELO3C035581.2.1">
    <property type="protein sequence ID" value="MELO3C035581.2.1"/>
    <property type="gene ID" value="MELO3C035581.2"/>
</dbReference>
<sequence>MPKNVGGSEKYVGKGSSDAVLGVGTNVGGSVGKASPDAVFSDAIHDIGKASPDRLYRATLLRNRFANTILKAREKALEKGDKWDPEKVRMEREELERQQREGWR</sequence>
<accession>A0A9I9EM06</accession>